<comment type="caution">
    <text evidence="3">The sequence shown here is derived from an EMBL/GenBank/DDBJ whole genome shotgun (WGS) entry which is preliminary data.</text>
</comment>
<dbReference type="InterPro" id="IPR000866">
    <property type="entry name" value="AhpC/TSA"/>
</dbReference>
<dbReference type="GO" id="GO:0016209">
    <property type="term" value="F:antioxidant activity"/>
    <property type="evidence" value="ECO:0007669"/>
    <property type="project" value="InterPro"/>
</dbReference>
<protein>
    <submittedName>
        <fullName evidence="3">Redoxin domain-containing protein</fullName>
    </submittedName>
</protein>
<gene>
    <name evidence="3" type="ORF">HYZ11_01680</name>
</gene>
<dbReference type="Gene3D" id="3.40.30.10">
    <property type="entry name" value="Glutaredoxin"/>
    <property type="match status" value="1"/>
</dbReference>
<dbReference type="AlphaFoldDB" id="A0A932HVK0"/>
<evidence type="ECO:0000313" key="3">
    <source>
        <dbReference type="EMBL" id="MBI3126301.1"/>
    </source>
</evidence>
<keyword evidence="1" id="KW-0732">Signal</keyword>
<proteinExistence type="predicted"/>
<dbReference type="InterPro" id="IPR036249">
    <property type="entry name" value="Thioredoxin-like_sf"/>
</dbReference>
<reference evidence="3" key="1">
    <citation type="submission" date="2020-07" db="EMBL/GenBank/DDBJ databases">
        <title>Huge and variable diversity of episymbiotic CPR bacteria and DPANN archaea in groundwater ecosystems.</title>
        <authorList>
            <person name="He C.Y."/>
            <person name="Keren R."/>
            <person name="Whittaker M."/>
            <person name="Farag I.F."/>
            <person name="Doudna J."/>
            <person name="Cate J.H.D."/>
            <person name="Banfield J.F."/>
        </authorList>
    </citation>
    <scope>NUCLEOTIDE SEQUENCE</scope>
    <source>
        <strain evidence="3">NC_groundwater_763_Ag_S-0.2um_68_21</strain>
    </source>
</reference>
<dbReference type="Pfam" id="PF00578">
    <property type="entry name" value="AhpC-TSA"/>
    <property type="match status" value="1"/>
</dbReference>
<evidence type="ECO:0000313" key="4">
    <source>
        <dbReference type="Proteomes" id="UP000782312"/>
    </source>
</evidence>
<feature type="signal peptide" evidence="1">
    <location>
        <begin position="1"/>
        <end position="27"/>
    </location>
</feature>
<name>A0A932HVK0_UNCTE</name>
<feature type="domain" description="Thioredoxin" evidence="2">
    <location>
        <begin position="33"/>
        <end position="191"/>
    </location>
</feature>
<organism evidence="3 4">
    <name type="scientific">Tectimicrobiota bacterium</name>
    <dbReference type="NCBI Taxonomy" id="2528274"/>
    <lineage>
        <taxon>Bacteria</taxon>
        <taxon>Pseudomonadati</taxon>
        <taxon>Nitrospinota/Tectimicrobiota group</taxon>
        <taxon>Candidatus Tectimicrobiota</taxon>
    </lineage>
</organism>
<evidence type="ECO:0000259" key="2">
    <source>
        <dbReference type="PROSITE" id="PS51352"/>
    </source>
</evidence>
<dbReference type="Proteomes" id="UP000782312">
    <property type="component" value="Unassembled WGS sequence"/>
</dbReference>
<sequence>MMRYGKVWFLALLLGGSLLLAPPGSQAGGLDAVKVGAPAPDFTLRDWSSAQKEHTLSELKGEKVVVLHFGSSSDWGYVKQIGPMNELYKKFRGKGVAFYTIYGPETDGKWQPKTDFDRLERARGLRFAYGLQTHGRMLVPVLADELDNRTFKAYGETPNSVIIIDKEGKIVSKMANADVKAVEKALKNLVSE</sequence>
<accession>A0A932HVK0</accession>
<dbReference type="SUPFAM" id="SSF52833">
    <property type="entry name" value="Thioredoxin-like"/>
    <property type="match status" value="1"/>
</dbReference>
<evidence type="ECO:0000256" key="1">
    <source>
        <dbReference type="SAM" id="SignalP"/>
    </source>
</evidence>
<dbReference type="EMBL" id="JACPUR010000001">
    <property type="protein sequence ID" value="MBI3126301.1"/>
    <property type="molecule type" value="Genomic_DNA"/>
</dbReference>
<feature type="chain" id="PRO_5037114536" evidence="1">
    <location>
        <begin position="28"/>
        <end position="192"/>
    </location>
</feature>
<dbReference type="PROSITE" id="PS51352">
    <property type="entry name" value="THIOREDOXIN_2"/>
    <property type="match status" value="1"/>
</dbReference>
<dbReference type="InterPro" id="IPR013766">
    <property type="entry name" value="Thioredoxin_domain"/>
</dbReference>
<dbReference type="GO" id="GO:0016491">
    <property type="term" value="F:oxidoreductase activity"/>
    <property type="evidence" value="ECO:0007669"/>
    <property type="project" value="InterPro"/>
</dbReference>